<feature type="compositionally biased region" description="Gly residues" evidence="8">
    <location>
        <begin position="264"/>
        <end position="277"/>
    </location>
</feature>
<dbReference type="GO" id="GO:0016787">
    <property type="term" value="F:hydrolase activity"/>
    <property type="evidence" value="ECO:0007669"/>
    <property type="project" value="UniProtKB-KW"/>
</dbReference>
<feature type="domain" description="Integrase catalytic" evidence="9">
    <location>
        <begin position="1088"/>
        <end position="1240"/>
    </location>
</feature>
<evidence type="ECO:0000313" key="10">
    <source>
        <dbReference type="RefSeq" id="XP_013169787.1"/>
    </source>
</evidence>
<keyword evidence="6" id="KW-0378">Hydrolase</keyword>
<dbReference type="GeneID" id="106119387"/>
<dbReference type="PANTHER" id="PTHR37984">
    <property type="entry name" value="PROTEIN CBG26694"/>
    <property type="match status" value="1"/>
</dbReference>
<dbReference type="RefSeq" id="XP_013169787.1">
    <property type="nucleotide sequence ID" value="XM_013314333.1"/>
</dbReference>
<dbReference type="GO" id="GO:0042575">
    <property type="term" value="C:DNA polymerase complex"/>
    <property type="evidence" value="ECO:0007669"/>
    <property type="project" value="UniProtKB-ARBA"/>
</dbReference>
<evidence type="ECO:0000256" key="8">
    <source>
        <dbReference type="SAM" id="MobiDB-lite"/>
    </source>
</evidence>
<dbReference type="InterPro" id="IPR043128">
    <property type="entry name" value="Rev_trsase/Diguanyl_cyclase"/>
</dbReference>
<keyword evidence="2" id="KW-0808">Transferase</keyword>
<evidence type="ECO:0000259" key="9">
    <source>
        <dbReference type="PROSITE" id="PS50994"/>
    </source>
</evidence>
<dbReference type="GO" id="GO:0015074">
    <property type="term" value="P:DNA integration"/>
    <property type="evidence" value="ECO:0007669"/>
    <property type="project" value="InterPro"/>
</dbReference>
<proteinExistence type="predicted"/>
<dbReference type="CDD" id="cd09274">
    <property type="entry name" value="RNase_HI_RT_Ty3"/>
    <property type="match status" value="1"/>
</dbReference>
<evidence type="ECO:0000256" key="3">
    <source>
        <dbReference type="ARBA" id="ARBA00022695"/>
    </source>
</evidence>
<dbReference type="InterPro" id="IPR001584">
    <property type="entry name" value="Integrase_cat-core"/>
</dbReference>
<feature type="region of interest" description="Disordered" evidence="8">
    <location>
        <begin position="255"/>
        <end position="286"/>
    </location>
</feature>
<dbReference type="FunFam" id="3.30.420.10:FF:000063">
    <property type="entry name" value="Retrovirus-related Pol polyprotein from transposon 297-like Protein"/>
    <property type="match status" value="1"/>
</dbReference>
<dbReference type="Gene3D" id="3.30.420.10">
    <property type="entry name" value="Ribonuclease H-like superfamily/Ribonuclease H"/>
    <property type="match status" value="1"/>
</dbReference>
<dbReference type="Proteomes" id="UP000694872">
    <property type="component" value="Unplaced"/>
</dbReference>
<dbReference type="Pfam" id="PF00665">
    <property type="entry name" value="rve"/>
    <property type="match status" value="1"/>
</dbReference>
<dbReference type="InterPro" id="IPR012337">
    <property type="entry name" value="RNaseH-like_sf"/>
</dbReference>
<evidence type="ECO:0000256" key="4">
    <source>
        <dbReference type="ARBA" id="ARBA00022722"/>
    </source>
</evidence>
<organism evidence="10">
    <name type="scientific">Papilio xuthus</name>
    <name type="common">Asian swallowtail butterfly</name>
    <dbReference type="NCBI Taxonomy" id="66420"/>
    <lineage>
        <taxon>Eukaryota</taxon>
        <taxon>Metazoa</taxon>
        <taxon>Ecdysozoa</taxon>
        <taxon>Arthropoda</taxon>
        <taxon>Hexapoda</taxon>
        <taxon>Insecta</taxon>
        <taxon>Pterygota</taxon>
        <taxon>Neoptera</taxon>
        <taxon>Endopterygota</taxon>
        <taxon>Lepidoptera</taxon>
        <taxon>Glossata</taxon>
        <taxon>Ditrysia</taxon>
        <taxon>Papilionoidea</taxon>
        <taxon>Papilionidae</taxon>
        <taxon>Papilioninae</taxon>
        <taxon>Papilio</taxon>
    </lineage>
</organism>
<dbReference type="PANTHER" id="PTHR37984:SF5">
    <property type="entry name" value="PROTEIN NYNRIN-LIKE"/>
    <property type="match status" value="1"/>
</dbReference>
<dbReference type="FunFam" id="1.10.340.70:FF:000003">
    <property type="entry name" value="Protein CBG25708"/>
    <property type="match status" value="1"/>
</dbReference>
<dbReference type="SUPFAM" id="SSF50630">
    <property type="entry name" value="Acid proteases"/>
    <property type="match status" value="1"/>
</dbReference>
<dbReference type="InterPro" id="IPR043502">
    <property type="entry name" value="DNA/RNA_pol_sf"/>
</dbReference>
<dbReference type="SUPFAM" id="SSF56672">
    <property type="entry name" value="DNA/RNA polymerases"/>
    <property type="match status" value="1"/>
</dbReference>
<dbReference type="Pfam" id="PF17921">
    <property type="entry name" value="Integrase_H2C2"/>
    <property type="match status" value="1"/>
</dbReference>
<evidence type="ECO:0000256" key="5">
    <source>
        <dbReference type="ARBA" id="ARBA00022759"/>
    </source>
</evidence>
<dbReference type="InterPro" id="IPR000477">
    <property type="entry name" value="RT_dom"/>
</dbReference>
<dbReference type="FunFam" id="3.30.70.270:FF:000020">
    <property type="entry name" value="Transposon Tf2-6 polyprotein-like Protein"/>
    <property type="match status" value="1"/>
</dbReference>
<protein>
    <recommendedName>
        <fullName evidence="1">RNA-directed DNA polymerase</fullName>
        <ecNumber evidence="1">2.7.7.49</ecNumber>
    </recommendedName>
</protein>
<dbReference type="InterPro" id="IPR041373">
    <property type="entry name" value="RT_RNaseH"/>
</dbReference>
<feature type="region of interest" description="Disordered" evidence="8">
    <location>
        <begin position="1316"/>
        <end position="1403"/>
    </location>
</feature>
<keyword evidence="4" id="KW-0540">Nuclease</keyword>
<dbReference type="InterPro" id="IPR036397">
    <property type="entry name" value="RNaseH_sf"/>
</dbReference>
<dbReference type="EC" id="2.7.7.49" evidence="1"/>
<dbReference type="GO" id="GO:0003676">
    <property type="term" value="F:nucleic acid binding"/>
    <property type="evidence" value="ECO:0007669"/>
    <property type="project" value="InterPro"/>
</dbReference>
<dbReference type="PROSITE" id="PS50994">
    <property type="entry name" value="INTEGRASE"/>
    <property type="match status" value="1"/>
</dbReference>
<dbReference type="KEGG" id="pxu:106119387"/>
<dbReference type="GO" id="GO:0003964">
    <property type="term" value="F:RNA-directed DNA polymerase activity"/>
    <property type="evidence" value="ECO:0007669"/>
    <property type="project" value="UniProtKB-KW"/>
</dbReference>
<dbReference type="Gene3D" id="2.40.70.10">
    <property type="entry name" value="Acid Proteases"/>
    <property type="match status" value="1"/>
</dbReference>
<dbReference type="Pfam" id="PF17917">
    <property type="entry name" value="RT_RNaseH"/>
    <property type="match status" value="1"/>
</dbReference>
<dbReference type="Gene3D" id="3.10.10.10">
    <property type="entry name" value="HIV Type 1 Reverse Transcriptase, subunit A, domain 1"/>
    <property type="match status" value="1"/>
</dbReference>
<dbReference type="Pfam" id="PF00078">
    <property type="entry name" value="RVT_1"/>
    <property type="match status" value="1"/>
</dbReference>
<keyword evidence="3" id="KW-0548">Nucleotidyltransferase</keyword>
<keyword evidence="5" id="KW-0255">Endonuclease</keyword>
<evidence type="ECO:0000256" key="7">
    <source>
        <dbReference type="ARBA" id="ARBA00022918"/>
    </source>
</evidence>
<accession>A0AAJ7EAV2</accession>
<dbReference type="CDD" id="cd01647">
    <property type="entry name" value="RT_LTR"/>
    <property type="match status" value="1"/>
</dbReference>
<dbReference type="InterPro" id="IPR041588">
    <property type="entry name" value="Integrase_H2C2"/>
</dbReference>
<sequence length="1417" mass="158744">MDILWISRIKHLGLDTRVSLYILQWRRGLKKIYAQGVILRGVQTFSVVRRIYTCLRSIMSVGLIGAFDVRSAAWASYVDRLEMYFVANGIKAEVQLPTLIAVMGEEAYELLVNLASPRKPSDLKFKDAVDLMQQHLEPTPSVLAERYKFRQRRQATEENVSEYVAELKKLSRYCAFGSNLNENLRDQFVCGLRSDVIRQRLFAEDDSLTFTKAVKIASTLEAAERDAAAVEKPLDDGSQATQAVHALRHSGVRSVLTKEIRGKGAPGGAPGSRGGATSGRSGSVGAMSWRGGAAAGERDISRWCRRKGHLRRVCPERGSRGSGGQRAADRAELNYAGADADDPNEEGLEENFHHLCLNDYRPVSLPVVVDAVTINMEVDTGSAVSCISADTYNEYFKHHHIQDSALILNFYDGSKIKPLGLIKPMVRYGDHKKRLELFIIKGGNTSLLGRQWLTELNIKVPMLSNCHKMDINNDKVKWSTELNKLCSRYKELFSGGLGRFTGGQATLRVREGATPVFHRARPLPYALRERVDAELDRMLRDGVIEPVDCSDWASPLVPVNKADGSLRVCADYKATLNPVLQIDRYPLPRIEDLMVRLSGACFFSKIDLSQAYNQIELDDTKKYTVINTHKGLYRYNRLVYGLASSPGIFQRIMCNLLRGIANVEIFLDDVIIGGKTIKEHLEALQTVFSRLHSSGLKLKSSKCVFLVKEIRYLGYVISREGIKTDPSKIEAIVKLPRPSNVSELRSFLGILNFYGKFIKNMSGRLVPLYELLKKDKEWYWSAECENVFIKIKKILSSVDTLAHYDSRKPLVVTCDASGRGIGGVLTQIDAGSGGERPIAYASRTLTDAEKNYSQIHREALAIIFCVNKFHQYLYGRHFTLRTDHKPLVSIFGPNTGIPAMVASRMQRWAIILSAYSFDIEYVRTDENSADGLSRLPIDCNKQSEPTPPEQTYLHCIQDSLGLDYNEIKNQTGRDPILARVLLYIRDGWPANCELANLKPYWNRRNELYEELGCVMWGHRLVVPEQCKNKILKIIHEPHMGIVKSKALARSYVWWAGIDEAVERACRECETCAAQADAPPRQTPRMWPWPSRPWTRLHLDFLGPIGGKTFLVVVDAMSKWIEVFHMTGVSASYLIDRLNELFSRFGIPRQIVTDNGTQFSSKEFEYFNRYYGIQHIFTPPYHPSSNGLAENAVKTLKRIIKKALQEKRDINRALWSFLLYYRNVEHCTTGESPAMLLLGRPIRTRLDAIKPDREGQVRCAQQRQQEAAGGANRTFGKSDTVWYRQYLKGEKWIPGQVVDILGSSNFRVRGSDGGVVHRHIDQLRRRPSVGRQSLSSAPPGLGGHPVSANAQGSDSGGAVLEEDDSEGPAGAGASRVVEPPASQPQPAPASPGGTGHVVSPAAALRARPIRQCRLIKPK</sequence>
<keyword evidence="7" id="KW-0695">RNA-directed DNA polymerase</keyword>
<evidence type="ECO:0000256" key="1">
    <source>
        <dbReference type="ARBA" id="ARBA00012493"/>
    </source>
</evidence>
<dbReference type="InterPro" id="IPR021109">
    <property type="entry name" value="Peptidase_aspartic_dom_sf"/>
</dbReference>
<dbReference type="Gene3D" id="3.30.70.270">
    <property type="match status" value="2"/>
</dbReference>
<reference evidence="10" key="1">
    <citation type="submission" date="2025-08" db="UniProtKB">
        <authorList>
            <consortium name="RefSeq"/>
        </authorList>
    </citation>
    <scope>IDENTIFICATION</scope>
</reference>
<dbReference type="Gene3D" id="1.10.340.70">
    <property type="match status" value="1"/>
</dbReference>
<evidence type="ECO:0000256" key="6">
    <source>
        <dbReference type="ARBA" id="ARBA00022801"/>
    </source>
</evidence>
<name>A0AAJ7EAV2_PAPXU</name>
<gene>
    <name evidence="10" type="primary">LOC106119387</name>
</gene>
<dbReference type="InterPro" id="IPR050951">
    <property type="entry name" value="Retrovirus_Pol_polyprotein"/>
</dbReference>
<dbReference type="GO" id="GO:0004519">
    <property type="term" value="F:endonuclease activity"/>
    <property type="evidence" value="ECO:0007669"/>
    <property type="project" value="UniProtKB-KW"/>
</dbReference>
<evidence type="ECO:0000256" key="2">
    <source>
        <dbReference type="ARBA" id="ARBA00022679"/>
    </source>
</evidence>
<dbReference type="SUPFAM" id="SSF53098">
    <property type="entry name" value="Ribonuclease H-like"/>
    <property type="match status" value="1"/>
</dbReference>